<accession>A0A9P4V1Y5</accession>
<evidence type="ECO:0000256" key="5">
    <source>
        <dbReference type="SAM" id="SignalP"/>
    </source>
</evidence>
<dbReference type="GO" id="GO:0071949">
    <property type="term" value="F:FAD binding"/>
    <property type="evidence" value="ECO:0007669"/>
    <property type="project" value="InterPro"/>
</dbReference>
<evidence type="ECO:0000256" key="2">
    <source>
        <dbReference type="ARBA" id="ARBA00022630"/>
    </source>
</evidence>
<dbReference type="InterPro" id="IPR006094">
    <property type="entry name" value="Oxid_FAD_bind_N"/>
</dbReference>
<evidence type="ECO:0000256" key="4">
    <source>
        <dbReference type="ARBA" id="ARBA00023002"/>
    </source>
</evidence>
<keyword evidence="2" id="KW-0285">Flavoprotein</keyword>
<gene>
    <name evidence="7" type="ORF">EJ04DRAFT_510775</name>
</gene>
<keyword evidence="5" id="KW-0732">Signal</keyword>
<keyword evidence="8" id="KW-1185">Reference proteome</keyword>
<evidence type="ECO:0000256" key="3">
    <source>
        <dbReference type="ARBA" id="ARBA00022827"/>
    </source>
</evidence>
<dbReference type="InterPro" id="IPR016166">
    <property type="entry name" value="FAD-bd_PCMH"/>
</dbReference>
<evidence type="ECO:0000313" key="7">
    <source>
        <dbReference type="EMBL" id="KAF2736872.1"/>
    </source>
</evidence>
<dbReference type="SUPFAM" id="SSF56176">
    <property type="entry name" value="FAD-binding/transporter-associated domain-like"/>
    <property type="match status" value="1"/>
</dbReference>
<organism evidence="7 8">
    <name type="scientific">Polyplosphaeria fusca</name>
    <dbReference type="NCBI Taxonomy" id="682080"/>
    <lineage>
        <taxon>Eukaryota</taxon>
        <taxon>Fungi</taxon>
        <taxon>Dikarya</taxon>
        <taxon>Ascomycota</taxon>
        <taxon>Pezizomycotina</taxon>
        <taxon>Dothideomycetes</taxon>
        <taxon>Pleosporomycetidae</taxon>
        <taxon>Pleosporales</taxon>
        <taxon>Tetraplosphaeriaceae</taxon>
        <taxon>Polyplosphaeria</taxon>
    </lineage>
</organism>
<dbReference type="InterPro" id="IPR050416">
    <property type="entry name" value="FAD-linked_Oxidoreductase"/>
</dbReference>
<feature type="chain" id="PRO_5040240911" evidence="5">
    <location>
        <begin position="20"/>
        <end position="509"/>
    </location>
</feature>
<protein>
    <submittedName>
        <fullName evidence="7">FAD binding domain-containing protein</fullName>
    </submittedName>
</protein>
<reference evidence="7" key="1">
    <citation type="journal article" date="2020" name="Stud. Mycol.">
        <title>101 Dothideomycetes genomes: a test case for predicting lifestyles and emergence of pathogens.</title>
        <authorList>
            <person name="Haridas S."/>
            <person name="Albert R."/>
            <person name="Binder M."/>
            <person name="Bloem J."/>
            <person name="Labutti K."/>
            <person name="Salamov A."/>
            <person name="Andreopoulos B."/>
            <person name="Baker S."/>
            <person name="Barry K."/>
            <person name="Bills G."/>
            <person name="Bluhm B."/>
            <person name="Cannon C."/>
            <person name="Castanera R."/>
            <person name="Culley D."/>
            <person name="Daum C."/>
            <person name="Ezra D."/>
            <person name="Gonzalez J."/>
            <person name="Henrissat B."/>
            <person name="Kuo A."/>
            <person name="Liang C."/>
            <person name="Lipzen A."/>
            <person name="Lutzoni F."/>
            <person name="Magnuson J."/>
            <person name="Mondo S."/>
            <person name="Nolan M."/>
            <person name="Ohm R."/>
            <person name="Pangilinan J."/>
            <person name="Park H.-J."/>
            <person name="Ramirez L."/>
            <person name="Alfaro M."/>
            <person name="Sun H."/>
            <person name="Tritt A."/>
            <person name="Yoshinaga Y."/>
            <person name="Zwiers L.-H."/>
            <person name="Turgeon B."/>
            <person name="Goodwin S."/>
            <person name="Spatafora J."/>
            <person name="Crous P."/>
            <person name="Grigoriev I."/>
        </authorList>
    </citation>
    <scope>NUCLEOTIDE SEQUENCE</scope>
    <source>
        <strain evidence="7">CBS 125425</strain>
    </source>
</reference>
<proteinExistence type="inferred from homology"/>
<comment type="similarity">
    <text evidence="1">Belongs to the oxygen-dependent FAD-linked oxidoreductase family.</text>
</comment>
<feature type="signal peptide" evidence="5">
    <location>
        <begin position="1"/>
        <end position="19"/>
    </location>
</feature>
<keyword evidence="4" id="KW-0560">Oxidoreductase</keyword>
<evidence type="ECO:0000259" key="6">
    <source>
        <dbReference type="PROSITE" id="PS51387"/>
    </source>
</evidence>
<dbReference type="PROSITE" id="PS51387">
    <property type="entry name" value="FAD_PCMH"/>
    <property type="match status" value="1"/>
</dbReference>
<dbReference type="OrthoDB" id="2151789at2759"/>
<dbReference type="PANTHER" id="PTHR42973">
    <property type="entry name" value="BINDING OXIDOREDUCTASE, PUTATIVE (AFU_ORTHOLOGUE AFUA_1G17690)-RELATED"/>
    <property type="match status" value="1"/>
</dbReference>
<dbReference type="Proteomes" id="UP000799444">
    <property type="component" value="Unassembled WGS sequence"/>
</dbReference>
<dbReference type="InterPro" id="IPR036318">
    <property type="entry name" value="FAD-bd_PCMH-like_sf"/>
</dbReference>
<dbReference type="AlphaFoldDB" id="A0A9P4V1Y5"/>
<dbReference type="Gene3D" id="3.30.465.10">
    <property type="match status" value="1"/>
</dbReference>
<dbReference type="EMBL" id="ML996121">
    <property type="protein sequence ID" value="KAF2736872.1"/>
    <property type="molecule type" value="Genomic_DNA"/>
</dbReference>
<comment type="caution">
    <text evidence="7">The sequence shown here is derived from an EMBL/GenBank/DDBJ whole genome shotgun (WGS) entry which is preliminary data.</text>
</comment>
<evidence type="ECO:0000313" key="8">
    <source>
        <dbReference type="Proteomes" id="UP000799444"/>
    </source>
</evidence>
<keyword evidence="3" id="KW-0274">FAD</keyword>
<dbReference type="Pfam" id="PF01565">
    <property type="entry name" value="FAD_binding_4"/>
    <property type="match status" value="1"/>
</dbReference>
<dbReference type="GO" id="GO:0016491">
    <property type="term" value="F:oxidoreductase activity"/>
    <property type="evidence" value="ECO:0007669"/>
    <property type="project" value="UniProtKB-KW"/>
</dbReference>
<name>A0A9P4V1Y5_9PLEO</name>
<dbReference type="InterPro" id="IPR016169">
    <property type="entry name" value="FAD-bd_PCMH_sub2"/>
</dbReference>
<dbReference type="PANTHER" id="PTHR42973:SF54">
    <property type="entry name" value="FAD-BINDING PCMH-TYPE DOMAIN-CONTAINING PROTEIN"/>
    <property type="match status" value="1"/>
</dbReference>
<feature type="domain" description="FAD-binding PCMH-type" evidence="6">
    <location>
        <begin position="70"/>
        <end position="243"/>
    </location>
</feature>
<sequence>MFTHRVVAALLLGVTAVAAVPAAAAVEVEGATNQKNACSTFKQKYPDYTFLPNSPGYIWETQGHYWSATLAQSPACVFVPQNENHVSWAVSTLTLTSTKFAVRGGGHMPIPGYNNIDSPGVLLSTSNLTTLTLSRDKSVVSVGPGNRWRDVYAYLQPSGLAAIGGRVGKVGVPGLLLGGGISFYSNQYGFAADNVVKYQVVLASGSVVEATATNSYSDLFWALKGGGNSFAIVTRFDLRTVKSPQVWVGIAQYDQSQAQKYLDAVYNFGKYGSLDSKAAIIPTIVTFPGMNVTAYAAAKFYDSTVNNPKPFENFTAPNIMTVADSYALQPLSTYIASTDPLQPDYLRQEFRVMSSIVSRDAVQLIHDTFLSQVYAKLSNIAGIQASLTFQPVTKEFIRQGINNGGNPQGVDISKAPYFWMVENWSWTDEADDDTVYAFAKGITADIMKMLKKKGLAADYLYMNDAGKGQEIFQHYPPANLARLKQIRAKYDPLKIYTALLTGGWKVSQA</sequence>
<evidence type="ECO:0000256" key="1">
    <source>
        <dbReference type="ARBA" id="ARBA00005466"/>
    </source>
</evidence>